<dbReference type="InterPro" id="IPR013740">
    <property type="entry name" value="Redoxin"/>
</dbReference>
<proteinExistence type="predicted"/>
<name>A0A382S671_9ZZZZ</name>
<dbReference type="Gene3D" id="3.40.30.10">
    <property type="entry name" value="Glutaredoxin"/>
    <property type="match status" value="1"/>
</dbReference>
<dbReference type="PANTHER" id="PTHR43640">
    <property type="entry name" value="OS07G0260300 PROTEIN"/>
    <property type="match status" value="1"/>
</dbReference>
<dbReference type="GO" id="GO:0016491">
    <property type="term" value="F:oxidoreductase activity"/>
    <property type="evidence" value="ECO:0007669"/>
    <property type="project" value="InterPro"/>
</dbReference>
<reference evidence="2" key="1">
    <citation type="submission" date="2018-05" db="EMBL/GenBank/DDBJ databases">
        <authorList>
            <person name="Lanie J.A."/>
            <person name="Ng W.-L."/>
            <person name="Kazmierczak K.M."/>
            <person name="Andrzejewski T.M."/>
            <person name="Davidsen T.M."/>
            <person name="Wayne K.J."/>
            <person name="Tettelin H."/>
            <person name="Glass J.I."/>
            <person name="Rusch D."/>
            <person name="Podicherti R."/>
            <person name="Tsui H.-C.T."/>
            <person name="Winkler M.E."/>
        </authorList>
    </citation>
    <scope>NUCLEOTIDE SEQUENCE</scope>
</reference>
<organism evidence="2">
    <name type="scientific">marine metagenome</name>
    <dbReference type="NCBI Taxonomy" id="408172"/>
    <lineage>
        <taxon>unclassified sequences</taxon>
        <taxon>metagenomes</taxon>
        <taxon>ecological metagenomes</taxon>
    </lineage>
</organism>
<accession>A0A382S671</accession>
<dbReference type="InterPro" id="IPR036249">
    <property type="entry name" value="Thioredoxin-like_sf"/>
</dbReference>
<gene>
    <name evidence="2" type="ORF">METZ01_LOCUS358270</name>
</gene>
<sequence>MKYLLSLLFLFFFNISSASVSTDLSAPSFELVDSYGENISLTNFKGNTVVLEWTNHDCPYVAKHYATGNMQNTQNQAKNEGVVWLTIISSAPGTQGYVLPDKANELTITRNAEPNHVLFDPEGGVGKMYGAKTTPHMYVIDKKGVLRYQGAIDDAGGQSFWTKNLLEADNYVKNALSDLQNNQEVSTKVSKPYGCSVKYKI</sequence>
<protein>
    <recommendedName>
        <fullName evidence="1">Thioredoxin domain-containing protein</fullName>
    </recommendedName>
</protein>
<evidence type="ECO:0000259" key="1">
    <source>
        <dbReference type="PROSITE" id="PS51352"/>
    </source>
</evidence>
<dbReference type="PANTHER" id="PTHR43640:SF1">
    <property type="entry name" value="THIOREDOXIN-DEPENDENT PEROXIREDOXIN"/>
    <property type="match status" value="1"/>
</dbReference>
<dbReference type="InterPro" id="IPR013766">
    <property type="entry name" value="Thioredoxin_domain"/>
</dbReference>
<dbReference type="EMBL" id="UINC01126739">
    <property type="protein sequence ID" value="SVD05416.1"/>
    <property type="molecule type" value="Genomic_DNA"/>
</dbReference>
<dbReference type="PROSITE" id="PS51352">
    <property type="entry name" value="THIOREDOXIN_2"/>
    <property type="match status" value="1"/>
</dbReference>
<dbReference type="SUPFAM" id="SSF52833">
    <property type="entry name" value="Thioredoxin-like"/>
    <property type="match status" value="1"/>
</dbReference>
<dbReference type="AlphaFoldDB" id="A0A382S671"/>
<evidence type="ECO:0000313" key="2">
    <source>
        <dbReference type="EMBL" id="SVD05416.1"/>
    </source>
</evidence>
<dbReference type="Pfam" id="PF08534">
    <property type="entry name" value="Redoxin"/>
    <property type="match status" value="1"/>
</dbReference>
<dbReference type="InterPro" id="IPR047262">
    <property type="entry name" value="PRX-like1"/>
</dbReference>
<feature type="domain" description="Thioredoxin" evidence="1">
    <location>
        <begin position="20"/>
        <end position="177"/>
    </location>
</feature>